<reference evidence="1" key="1">
    <citation type="submission" date="2021-01" db="EMBL/GenBank/DDBJ databases">
        <authorList>
            <consortium name="Genoscope - CEA"/>
            <person name="William W."/>
        </authorList>
    </citation>
    <scope>NUCLEOTIDE SEQUENCE</scope>
</reference>
<dbReference type="AlphaFoldDB" id="A0A8S1L948"/>
<sequence>MFLLNNQRIRSKKLTQFTTIKINDIYKEQVSLQSVYDFAKHSHKNGIRVIQISSIFRISSG</sequence>
<dbReference type="EMBL" id="CAJJDM010000032">
    <property type="protein sequence ID" value="CAD8062173.1"/>
    <property type="molecule type" value="Genomic_DNA"/>
</dbReference>
<evidence type="ECO:0000313" key="1">
    <source>
        <dbReference type="EMBL" id="CAD8062173.1"/>
    </source>
</evidence>
<evidence type="ECO:0000313" key="2">
    <source>
        <dbReference type="Proteomes" id="UP000688137"/>
    </source>
</evidence>
<proteinExistence type="predicted"/>
<gene>
    <name evidence="1" type="ORF">PPRIM_AZ9-3.1.T0330004</name>
</gene>
<protein>
    <submittedName>
        <fullName evidence="1">Uncharacterized protein</fullName>
    </submittedName>
</protein>
<name>A0A8S1L948_PARPR</name>
<organism evidence="1 2">
    <name type="scientific">Paramecium primaurelia</name>
    <dbReference type="NCBI Taxonomy" id="5886"/>
    <lineage>
        <taxon>Eukaryota</taxon>
        <taxon>Sar</taxon>
        <taxon>Alveolata</taxon>
        <taxon>Ciliophora</taxon>
        <taxon>Intramacronucleata</taxon>
        <taxon>Oligohymenophorea</taxon>
        <taxon>Peniculida</taxon>
        <taxon>Parameciidae</taxon>
        <taxon>Paramecium</taxon>
    </lineage>
</organism>
<accession>A0A8S1L948</accession>
<comment type="caution">
    <text evidence="1">The sequence shown here is derived from an EMBL/GenBank/DDBJ whole genome shotgun (WGS) entry which is preliminary data.</text>
</comment>
<keyword evidence="2" id="KW-1185">Reference proteome</keyword>
<dbReference type="Proteomes" id="UP000688137">
    <property type="component" value="Unassembled WGS sequence"/>
</dbReference>